<organism evidence="2 3">
    <name type="scientific">Actinopolymorpha pittospori</name>
    <dbReference type="NCBI Taxonomy" id="648752"/>
    <lineage>
        <taxon>Bacteria</taxon>
        <taxon>Bacillati</taxon>
        <taxon>Actinomycetota</taxon>
        <taxon>Actinomycetes</taxon>
        <taxon>Propionibacteriales</taxon>
        <taxon>Actinopolymorphaceae</taxon>
        <taxon>Actinopolymorpha</taxon>
    </lineage>
</organism>
<dbReference type="EMBL" id="JADBEM010000001">
    <property type="protein sequence ID" value="MBE1609118.1"/>
    <property type="molecule type" value="Genomic_DNA"/>
</dbReference>
<evidence type="ECO:0000313" key="3">
    <source>
        <dbReference type="Proteomes" id="UP000638648"/>
    </source>
</evidence>
<proteinExistence type="predicted"/>
<dbReference type="RefSeq" id="WP_192752748.1">
    <property type="nucleotide sequence ID" value="NZ_BAABJL010000049.1"/>
</dbReference>
<protein>
    <submittedName>
        <fullName evidence="2">Bacteriocin biosynthesis cyclodehydratase domain-containing protein</fullName>
    </submittedName>
</protein>
<dbReference type="NCBIfam" id="TIGR03882">
    <property type="entry name" value="cyclo_dehyd_2"/>
    <property type="match status" value="1"/>
</dbReference>
<dbReference type="GO" id="GO:0008641">
    <property type="term" value="F:ubiquitin-like modifier activating enzyme activity"/>
    <property type="evidence" value="ECO:0007669"/>
    <property type="project" value="InterPro"/>
</dbReference>
<feature type="compositionally biased region" description="Basic and acidic residues" evidence="1">
    <location>
        <begin position="1"/>
        <end position="13"/>
    </location>
</feature>
<dbReference type="Proteomes" id="UP000638648">
    <property type="component" value="Unassembled WGS sequence"/>
</dbReference>
<dbReference type="InterPro" id="IPR022291">
    <property type="entry name" value="Bacteriocin_synth_cyclodeHase"/>
</dbReference>
<comment type="caution">
    <text evidence="2">The sequence shown here is derived from an EMBL/GenBank/DDBJ whole genome shotgun (WGS) entry which is preliminary data.</text>
</comment>
<dbReference type="AlphaFoldDB" id="A0A927N2J2"/>
<dbReference type="SUPFAM" id="SSF69572">
    <property type="entry name" value="Activating enzymes of the ubiquitin-like proteins"/>
    <property type="match status" value="1"/>
</dbReference>
<sequence length="326" mass="34478">MARSELPDADHGQPADPQPGLSARGVRVVRLSPDEVIVKRGLAEVRLQLEGVAEVLDRVLRLADGTLDAEAMVATFEPDLQPEVRRLVTGLRARGLLHDRSAEQPADLFWLGVASHAPDARARLTQASALVIGDGQVTESLAASLTACGVGRVETDTKPPKQAGTWDIWCAASEDPAGGGPVAEADAALGAGVVFLPVWLDDLVIHVGPMTHPFDSACLRCYLLRVDANDPHREVHRLLRGQDGDGYSGAGFLSPMTSVAGQVAGMEVVKYLSGLPVTTVGRAIELSLVPFRCDVRRVLRVPRCPACSGVARQGAPIVAHGSQLAE</sequence>
<dbReference type="InterPro" id="IPR035985">
    <property type="entry name" value="Ubiquitin-activating_enz"/>
</dbReference>
<evidence type="ECO:0000256" key="1">
    <source>
        <dbReference type="SAM" id="MobiDB-lite"/>
    </source>
</evidence>
<feature type="region of interest" description="Disordered" evidence="1">
    <location>
        <begin position="1"/>
        <end position="23"/>
    </location>
</feature>
<dbReference type="Gene3D" id="3.40.50.720">
    <property type="entry name" value="NAD(P)-binding Rossmann-like Domain"/>
    <property type="match status" value="1"/>
</dbReference>
<keyword evidence="3" id="KW-1185">Reference proteome</keyword>
<reference evidence="2" key="1">
    <citation type="submission" date="2020-10" db="EMBL/GenBank/DDBJ databases">
        <title>Sequencing the genomes of 1000 actinobacteria strains.</title>
        <authorList>
            <person name="Klenk H.-P."/>
        </authorList>
    </citation>
    <scope>NUCLEOTIDE SEQUENCE</scope>
    <source>
        <strain evidence="2">DSM 45354</strain>
    </source>
</reference>
<accession>A0A927N2J2</accession>
<name>A0A927N2J2_9ACTN</name>
<gene>
    <name evidence="2" type="ORF">HEB94_005966</name>
</gene>
<evidence type="ECO:0000313" key="2">
    <source>
        <dbReference type="EMBL" id="MBE1609118.1"/>
    </source>
</evidence>